<evidence type="ECO:0000256" key="3">
    <source>
        <dbReference type="PROSITE-ProRule" id="PRU00335"/>
    </source>
</evidence>
<dbReference type="Gene3D" id="1.10.357.10">
    <property type="entry name" value="Tetracycline Repressor, domain 2"/>
    <property type="match status" value="1"/>
</dbReference>
<evidence type="ECO:0000256" key="2">
    <source>
        <dbReference type="ARBA" id="ARBA00023125"/>
    </source>
</evidence>
<keyword evidence="1" id="KW-0678">Repressor</keyword>
<dbReference type="InterPro" id="IPR001647">
    <property type="entry name" value="HTH_TetR"/>
</dbReference>
<dbReference type="SUPFAM" id="SSF48498">
    <property type="entry name" value="Tetracyclin repressor-like, C-terminal domain"/>
    <property type="match status" value="1"/>
</dbReference>
<evidence type="ECO:0000256" key="1">
    <source>
        <dbReference type="ARBA" id="ARBA00022491"/>
    </source>
</evidence>
<dbReference type="SUPFAM" id="SSF46689">
    <property type="entry name" value="Homeodomain-like"/>
    <property type="match status" value="1"/>
</dbReference>
<organism evidence="5 6">
    <name type="scientific">Bacillus chungangensis</name>
    <dbReference type="NCBI Taxonomy" id="587633"/>
    <lineage>
        <taxon>Bacteria</taxon>
        <taxon>Bacillati</taxon>
        <taxon>Bacillota</taxon>
        <taxon>Bacilli</taxon>
        <taxon>Bacillales</taxon>
        <taxon>Bacillaceae</taxon>
        <taxon>Bacillus</taxon>
    </lineage>
</organism>
<dbReference type="PROSITE" id="PS50977">
    <property type="entry name" value="HTH_TETR_2"/>
    <property type="match status" value="1"/>
</dbReference>
<dbReference type="RefSeq" id="WP_307229656.1">
    <property type="nucleotide sequence ID" value="NZ_JAUSTT010000013.1"/>
</dbReference>
<gene>
    <name evidence="5" type="ORF">J2S08_002320</name>
</gene>
<keyword evidence="2 3" id="KW-0238">DNA-binding</keyword>
<dbReference type="Proteomes" id="UP001223586">
    <property type="component" value="Unassembled WGS sequence"/>
</dbReference>
<evidence type="ECO:0000313" key="6">
    <source>
        <dbReference type="Proteomes" id="UP001223586"/>
    </source>
</evidence>
<dbReference type="InterPro" id="IPR050624">
    <property type="entry name" value="HTH-type_Tx_Regulator"/>
</dbReference>
<feature type="DNA-binding region" description="H-T-H motif" evidence="3">
    <location>
        <begin position="33"/>
        <end position="52"/>
    </location>
</feature>
<dbReference type="EMBL" id="JAUSTT010000013">
    <property type="protein sequence ID" value="MDQ0176476.1"/>
    <property type="molecule type" value="Genomic_DNA"/>
</dbReference>
<dbReference type="PANTHER" id="PTHR43479:SF11">
    <property type="entry name" value="ACREF_ENVCD OPERON REPRESSOR-RELATED"/>
    <property type="match status" value="1"/>
</dbReference>
<feature type="domain" description="HTH tetR-type" evidence="4">
    <location>
        <begin position="10"/>
        <end position="70"/>
    </location>
</feature>
<name>A0ABT9WTG5_9BACI</name>
<protein>
    <submittedName>
        <fullName evidence="5">AcrR family transcriptional regulator</fullName>
    </submittedName>
</protein>
<accession>A0ABT9WTG5</accession>
<reference evidence="5 6" key="1">
    <citation type="submission" date="2023-07" db="EMBL/GenBank/DDBJ databases">
        <title>Genomic Encyclopedia of Type Strains, Phase IV (KMG-IV): sequencing the most valuable type-strain genomes for metagenomic binning, comparative biology and taxonomic classification.</title>
        <authorList>
            <person name="Goeker M."/>
        </authorList>
    </citation>
    <scope>NUCLEOTIDE SEQUENCE [LARGE SCALE GENOMIC DNA]</scope>
    <source>
        <strain evidence="5 6">DSM 23837</strain>
    </source>
</reference>
<dbReference type="PANTHER" id="PTHR43479">
    <property type="entry name" value="ACREF/ENVCD OPERON REPRESSOR-RELATED"/>
    <property type="match status" value="1"/>
</dbReference>
<dbReference type="PRINTS" id="PR00455">
    <property type="entry name" value="HTHTETR"/>
</dbReference>
<comment type="caution">
    <text evidence="5">The sequence shown here is derived from an EMBL/GenBank/DDBJ whole genome shotgun (WGS) entry which is preliminary data.</text>
</comment>
<proteinExistence type="predicted"/>
<dbReference type="InterPro" id="IPR009057">
    <property type="entry name" value="Homeodomain-like_sf"/>
</dbReference>
<dbReference type="Pfam" id="PF00440">
    <property type="entry name" value="TetR_N"/>
    <property type="match status" value="1"/>
</dbReference>
<dbReference type="InterPro" id="IPR036271">
    <property type="entry name" value="Tet_transcr_reg_TetR-rel_C_sf"/>
</dbReference>
<keyword evidence="6" id="KW-1185">Reference proteome</keyword>
<sequence>MSARKVVAKELTRSVIMEAAHDLFIREGYQHVSMRQIAKQLGYSHGALYYHFDNKAELFYAMVEQDFQLLNEKLHDVLQQDLSPKAKLKAILLGFIEFGLNNQSQYEVMFMVKDAEVKSYLQEGPNKSYELFVQALQLCTDKLDVRQAYSIFLSLHGFVSHFCREVASFDEVHSLAETHVTFIITSIFSPMK</sequence>
<evidence type="ECO:0000259" key="4">
    <source>
        <dbReference type="PROSITE" id="PS50977"/>
    </source>
</evidence>
<evidence type="ECO:0000313" key="5">
    <source>
        <dbReference type="EMBL" id="MDQ0176476.1"/>
    </source>
</evidence>